<accession>A0ACB9LDH8</accession>
<organism evidence="1 2">
    <name type="scientific">Bauhinia variegata</name>
    <name type="common">Purple orchid tree</name>
    <name type="synonym">Phanera variegata</name>
    <dbReference type="NCBI Taxonomy" id="167791"/>
    <lineage>
        <taxon>Eukaryota</taxon>
        <taxon>Viridiplantae</taxon>
        <taxon>Streptophyta</taxon>
        <taxon>Embryophyta</taxon>
        <taxon>Tracheophyta</taxon>
        <taxon>Spermatophyta</taxon>
        <taxon>Magnoliopsida</taxon>
        <taxon>eudicotyledons</taxon>
        <taxon>Gunneridae</taxon>
        <taxon>Pentapetalae</taxon>
        <taxon>rosids</taxon>
        <taxon>fabids</taxon>
        <taxon>Fabales</taxon>
        <taxon>Fabaceae</taxon>
        <taxon>Cercidoideae</taxon>
        <taxon>Cercideae</taxon>
        <taxon>Bauhiniinae</taxon>
        <taxon>Bauhinia</taxon>
    </lineage>
</organism>
<dbReference type="EMBL" id="CM039437">
    <property type="protein sequence ID" value="KAI4307522.1"/>
    <property type="molecule type" value="Genomic_DNA"/>
</dbReference>
<reference evidence="1 2" key="1">
    <citation type="journal article" date="2022" name="DNA Res.">
        <title>Chromosomal-level genome assembly of the orchid tree Bauhinia variegata (Leguminosae; Cercidoideae) supports the allotetraploid origin hypothesis of Bauhinia.</title>
        <authorList>
            <person name="Zhong Y."/>
            <person name="Chen Y."/>
            <person name="Zheng D."/>
            <person name="Pang J."/>
            <person name="Liu Y."/>
            <person name="Luo S."/>
            <person name="Meng S."/>
            <person name="Qian L."/>
            <person name="Wei D."/>
            <person name="Dai S."/>
            <person name="Zhou R."/>
        </authorList>
    </citation>
    <scope>NUCLEOTIDE SEQUENCE [LARGE SCALE GENOMIC DNA]</scope>
    <source>
        <strain evidence="1">BV-YZ2020</strain>
    </source>
</reference>
<dbReference type="Proteomes" id="UP000828941">
    <property type="component" value="Chromosome 12"/>
</dbReference>
<evidence type="ECO:0000313" key="1">
    <source>
        <dbReference type="EMBL" id="KAI4307522.1"/>
    </source>
</evidence>
<protein>
    <submittedName>
        <fullName evidence="1">Uncharacterized protein</fullName>
    </submittedName>
</protein>
<evidence type="ECO:0000313" key="2">
    <source>
        <dbReference type="Proteomes" id="UP000828941"/>
    </source>
</evidence>
<gene>
    <name evidence="1" type="ORF">L6164_030699</name>
</gene>
<sequence length="81" mass="8998">MLSVLFLGNITISLHSRIPPNQAAREDKIFWVGSADGLFLVKSAYNALLGRDKDREDRFGISDLEVEGSRTYQIVSLEGEA</sequence>
<keyword evidence="2" id="KW-1185">Reference proteome</keyword>
<comment type="caution">
    <text evidence="1">The sequence shown here is derived from an EMBL/GenBank/DDBJ whole genome shotgun (WGS) entry which is preliminary data.</text>
</comment>
<name>A0ACB9LDH8_BAUVA</name>
<proteinExistence type="predicted"/>